<dbReference type="CDD" id="cd02440">
    <property type="entry name" value="AdoMet_MTases"/>
    <property type="match status" value="1"/>
</dbReference>
<evidence type="ECO:0000256" key="1">
    <source>
        <dbReference type="ARBA" id="ARBA00022603"/>
    </source>
</evidence>
<reference evidence="5" key="1">
    <citation type="journal article" date="2019" name="Int. J. Syst. Evol. Microbiol.">
        <title>The Global Catalogue of Microorganisms (GCM) 10K type strain sequencing project: providing services to taxonomists for standard genome sequencing and annotation.</title>
        <authorList>
            <consortium name="The Broad Institute Genomics Platform"/>
            <consortium name="The Broad Institute Genome Sequencing Center for Infectious Disease"/>
            <person name="Wu L."/>
            <person name="Ma J."/>
        </authorList>
    </citation>
    <scope>NUCLEOTIDE SEQUENCE [LARGE SCALE GENOMIC DNA]</scope>
    <source>
        <strain evidence="5">CGMCC 4.7393</strain>
    </source>
</reference>
<evidence type="ECO:0000256" key="2">
    <source>
        <dbReference type="ARBA" id="ARBA00022679"/>
    </source>
</evidence>
<dbReference type="GO" id="GO:0032259">
    <property type="term" value="P:methylation"/>
    <property type="evidence" value="ECO:0007669"/>
    <property type="project" value="UniProtKB-KW"/>
</dbReference>
<feature type="domain" description="Methyltransferase" evidence="3">
    <location>
        <begin position="48"/>
        <end position="127"/>
    </location>
</feature>
<dbReference type="Gene3D" id="2.20.25.110">
    <property type="entry name" value="S-adenosyl-L-methionine-dependent methyltransferases"/>
    <property type="match status" value="1"/>
</dbReference>
<dbReference type="EC" id="2.1.1.-" evidence="4"/>
<name>A0ABW2DI79_9BACT</name>
<dbReference type="EMBL" id="JBHSYQ010000003">
    <property type="protein sequence ID" value="MFC6996451.1"/>
    <property type="molecule type" value="Genomic_DNA"/>
</dbReference>
<dbReference type="Pfam" id="PF13649">
    <property type="entry name" value="Methyltransf_25"/>
    <property type="match status" value="1"/>
</dbReference>
<accession>A0ABW2DI79</accession>
<sequence length="244" mass="28785">MAQAPDWFSTWFDSPYYHILYRSRDVKEAQRFMDNLIDHLHPKPHYRIMDLACGKGRFALYLNQKGYDVTGIDLSANSIAYARQFENERLHFFVHDMRNIFEAGGFDLVLNLFTSFGYFDVDYENVVALQATVASIKYGGKLVIDFMNTERVIERLVAEETKVEEGISFHITRKLEKGFIVKTIQFQDQGQEFEFVERVRAICYHEFLEYFQMVHLRVAEVFGDYDLGPFDLEKSERMIFVLKK</sequence>
<dbReference type="RefSeq" id="WP_066620381.1">
    <property type="nucleotide sequence ID" value="NZ_JBHSYQ010000003.1"/>
</dbReference>
<dbReference type="InterPro" id="IPR041698">
    <property type="entry name" value="Methyltransf_25"/>
</dbReference>
<keyword evidence="2 4" id="KW-0808">Transferase</keyword>
<keyword evidence="5" id="KW-1185">Reference proteome</keyword>
<dbReference type="SUPFAM" id="SSF53335">
    <property type="entry name" value="S-adenosyl-L-methionine-dependent methyltransferases"/>
    <property type="match status" value="1"/>
</dbReference>
<dbReference type="PANTHER" id="PTHR43861">
    <property type="entry name" value="TRANS-ACONITATE 2-METHYLTRANSFERASE-RELATED"/>
    <property type="match status" value="1"/>
</dbReference>
<dbReference type="PANTHER" id="PTHR43861:SF1">
    <property type="entry name" value="TRANS-ACONITATE 2-METHYLTRANSFERASE"/>
    <property type="match status" value="1"/>
</dbReference>
<keyword evidence="1 4" id="KW-0489">Methyltransferase</keyword>
<gene>
    <name evidence="4" type="ORF">ACFQHR_02390</name>
</gene>
<dbReference type="InterPro" id="IPR029063">
    <property type="entry name" value="SAM-dependent_MTases_sf"/>
</dbReference>
<dbReference type="GO" id="GO:0008168">
    <property type="term" value="F:methyltransferase activity"/>
    <property type="evidence" value="ECO:0007669"/>
    <property type="project" value="UniProtKB-KW"/>
</dbReference>
<organism evidence="4 5">
    <name type="scientific">Rufibacter roseus</name>
    <dbReference type="NCBI Taxonomy" id="1567108"/>
    <lineage>
        <taxon>Bacteria</taxon>
        <taxon>Pseudomonadati</taxon>
        <taxon>Bacteroidota</taxon>
        <taxon>Cytophagia</taxon>
        <taxon>Cytophagales</taxon>
        <taxon>Hymenobacteraceae</taxon>
        <taxon>Rufibacter</taxon>
    </lineage>
</organism>
<dbReference type="Proteomes" id="UP001596405">
    <property type="component" value="Unassembled WGS sequence"/>
</dbReference>
<evidence type="ECO:0000313" key="4">
    <source>
        <dbReference type="EMBL" id="MFC6996451.1"/>
    </source>
</evidence>
<protein>
    <submittedName>
        <fullName evidence="4">SAM-dependent methyltransferase</fullName>
        <ecNumber evidence="4">2.1.1.-</ecNumber>
    </submittedName>
</protein>
<proteinExistence type="predicted"/>
<dbReference type="Gene3D" id="3.40.50.150">
    <property type="entry name" value="Vaccinia Virus protein VP39"/>
    <property type="match status" value="1"/>
</dbReference>
<evidence type="ECO:0000259" key="3">
    <source>
        <dbReference type="Pfam" id="PF13649"/>
    </source>
</evidence>
<comment type="caution">
    <text evidence="4">The sequence shown here is derived from an EMBL/GenBank/DDBJ whole genome shotgun (WGS) entry which is preliminary data.</text>
</comment>
<evidence type="ECO:0000313" key="5">
    <source>
        <dbReference type="Proteomes" id="UP001596405"/>
    </source>
</evidence>